<feature type="compositionally biased region" description="Polar residues" evidence="1">
    <location>
        <begin position="162"/>
        <end position="186"/>
    </location>
</feature>
<dbReference type="InterPro" id="IPR053006">
    <property type="entry name" value="Meiosis_regulatory"/>
</dbReference>
<dbReference type="PANTHER" id="PTHR28094">
    <property type="entry name" value="MEIOTICALLY UP-REGULATED GENE 113 PROTEIN"/>
    <property type="match status" value="1"/>
</dbReference>
<feature type="region of interest" description="Disordered" evidence="1">
    <location>
        <begin position="259"/>
        <end position="337"/>
    </location>
</feature>
<organism evidence="3 4">
    <name type="scientific">Aspergillus cavernicola</name>
    <dbReference type="NCBI Taxonomy" id="176166"/>
    <lineage>
        <taxon>Eukaryota</taxon>
        <taxon>Fungi</taxon>
        <taxon>Dikarya</taxon>
        <taxon>Ascomycota</taxon>
        <taxon>Pezizomycotina</taxon>
        <taxon>Eurotiomycetes</taxon>
        <taxon>Eurotiomycetidae</taxon>
        <taxon>Eurotiales</taxon>
        <taxon>Aspergillaceae</taxon>
        <taxon>Aspergillus</taxon>
        <taxon>Aspergillus subgen. Nidulantes</taxon>
    </lineage>
</organism>
<sequence length="451" mass="50537">MPYIVNTPESKISRSDSKNPATTCRGITANGLPCRRALASPSPNSSPPRTTVKPKVQQNLDLAALYCWQHKDQAESILHRTTWTSSDSAGAQKPPRTSIDTLMNRLGVLDINDPQNPSNPRKQNHPNKKKKNQTRRTFCCFTIIEDDEPAPSKPKPAPRPSQSHNQTQSTHPQQMHQVSSLPPTSLNPQQQEQKQKQKPQPRNPPKSNQSIQQTNTLLKWIPKSLTPQTTSLLLTELAKSISLADEPGYIYMFWITPTTTSTSSSKSQPPPLDIASSLLPLPPPSTAATDRDVNDGVDDDESPEQIQRSNTAIRKARDLNSMLSSVPGGEGPGTVRLKIGRTSNVHRRLNEWTRQCSNHLTLIRYYPYTSSSERGQGQGQVGLEPGRKVPHVHRVERLIHIELADIRARDLGPCQECGKEHREWFEVAAERTALKRVDECIRRWVLWAHSQ</sequence>
<evidence type="ECO:0000259" key="2">
    <source>
        <dbReference type="SMART" id="SM00974"/>
    </source>
</evidence>
<name>A0ABR4HSI1_9EURO</name>
<dbReference type="SMART" id="SM00974">
    <property type="entry name" value="T5orf172"/>
    <property type="match status" value="1"/>
</dbReference>
<feature type="region of interest" description="Disordered" evidence="1">
    <location>
        <begin position="34"/>
        <end position="53"/>
    </location>
</feature>
<feature type="region of interest" description="Disordered" evidence="1">
    <location>
        <begin position="109"/>
        <end position="211"/>
    </location>
</feature>
<feature type="compositionally biased region" description="Low complexity" evidence="1">
    <location>
        <begin position="259"/>
        <end position="279"/>
    </location>
</feature>
<dbReference type="InterPro" id="IPR018306">
    <property type="entry name" value="Phage_T5_Orf172_DNA-bd"/>
</dbReference>
<evidence type="ECO:0000313" key="4">
    <source>
        <dbReference type="Proteomes" id="UP001610335"/>
    </source>
</evidence>
<feature type="domain" description="Bacteriophage T5 Orf172 DNA-binding" evidence="2">
    <location>
        <begin position="331"/>
        <end position="444"/>
    </location>
</feature>
<proteinExistence type="predicted"/>
<reference evidence="3 4" key="1">
    <citation type="submission" date="2024-07" db="EMBL/GenBank/DDBJ databases">
        <title>Section-level genome sequencing and comparative genomics of Aspergillus sections Usti and Cavernicolus.</title>
        <authorList>
            <consortium name="Lawrence Berkeley National Laboratory"/>
            <person name="Nybo J.L."/>
            <person name="Vesth T.C."/>
            <person name="Theobald S."/>
            <person name="Frisvad J.C."/>
            <person name="Larsen T.O."/>
            <person name="Kjaerboelling I."/>
            <person name="Rothschild-Mancinelli K."/>
            <person name="Lyhne E.K."/>
            <person name="Kogle M.E."/>
            <person name="Barry K."/>
            <person name="Clum A."/>
            <person name="Na H."/>
            <person name="Ledsgaard L."/>
            <person name="Lin J."/>
            <person name="Lipzen A."/>
            <person name="Kuo A."/>
            <person name="Riley R."/>
            <person name="Mondo S."/>
            <person name="LaButti K."/>
            <person name="Haridas S."/>
            <person name="Pangalinan J."/>
            <person name="Salamov A.A."/>
            <person name="Simmons B.A."/>
            <person name="Magnuson J.K."/>
            <person name="Chen J."/>
            <person name="Drula E."/>
            <person name="Henrissat B."/>
            <person name="Wiebenga A."/>
            <person name="Lubbers R.J."/>
            <person name="Gomes A.C."/>
            <person name="Makela M.R."/>
            <person name="Stajich J."/>
            <person name="Grigoriev I.V."/>
            <person name="Mortensen U.H."/>
            <person name="De vries R.P."/>
            <person name="Baker S.E."/>
            <person name="Andersen M.R."/>
        </authorList>
    </citation>
    <scope>NUCLEOTIDE SEQUENCE [LARGE SCALE GENOMIC DNA]</scope>
    <source>
        <strain evidence="3 4">CBS 600.67</strain>
    </source>
</reference>
<feature type="compositionally biased region" description="Basic residues" evidence="1">
    <location>
        <begin position="122"/>
        <end position="134"/>
    </location>
</feature>
<comment type="caution">
    <text evidence="3">The sequence shown here is derived from an EMBL/GenBank/DDBJ whole genome shotgun (WGS) entry which is preliminary data.</text>
</comment>
<evidence type="ECO:0000256" key="1">
    <source>
        <dbReference type="SAM" id="MobiDB-lite"/>
    </source>
</evidence>
<gene>
    <name evidence="3" type="ORF">BDW59DRAFT_128760</name>
</gene>
<dbReference type="PANTHER" id="PTHR28094:SF2">
    <property type="entry name" value="BACTERIOPHAGE T5 ORF172 DNA-BINDING DOMAIN-CONTAINING PROTEIN"/>
    <property type="match status" value="1"/>
</dbReference>
<dbReference type="Pfam" id="PF10544">
    <property type="entry name" value="T5orf172"/>
    <property type="match status" value="1"/>
</dbReference>
<evidence type="ECO:0000313" key="3">
    <source>
        <dbReference type="EMBL" id="KAL2818453.1"/>
    </source>
</evidence>
<dbReference type="EMBL" id="JBFXLS010000084">
    <property type="protein sequence ID" value="KAL2818453.1"/>
    <property type="molecule type" value="Genomic_DNA"/>
</dbReference>
<protein>
    <submittedName>
        <fullName evidence="3">Meiotically up-regulated gene 113-domain-containing protein</fullName>
    </submittedName>
</protein>
<keyword evidence="4" id="KW-1185">Reference proteome</keyword>
<accession>A0ABR4HSI1</accession>
<feature type="region of interest" description="Disordered" evidence="1">
    <location>
        <begin position="1"/>
        <end position="24"/>
    </location>
</feature>
<dbReference type="Proteomes" id="UP001610335">
    <property type="component" value="Unassembled WGS sequence"/>
</dbReference>